<dbReference type="CDD" id="cd05254">
    <property type="entry name" value="dTDP_HR_like_SDR_e"/>
    <property type="match status" value="1"/>
</dbReference>
<dbReference type="GO" id="GO:0005829">
    <property type="term" value="C:cytosol"/>
    <property type="evidence" value="ECO:0007669"/>
    <property type="project" value="TreeGrafter"/>
</dbReference>
<evidence type="ECO:0000256" key="2">
    <source>
        <dbReference type="ARBA" id="ARBA00010944"/>
    </source>
</evidence>
<dbReference type="NCBIfam" id="TIGR01214">
    <property type="entry name" value="rmlD"/>
    <property type="match status" value="1"/>
</dbReference>
<keyword evidence="9" id="KW-1185">Reference proteome</keyword>
<reference evidence="8" key="2">
    <citation type="submission" date="2020-09" db="EMBL/GenBank/DDBJ databases">
        <authorList>
            <person name="Sun Q."/>
            <person name="Kim S."/>
        </authorList>
    </citation>
    <scope>NUCLEOTIDE SEQUENCE</scope>
    <source>
        <strain evidence="8">KCTC 32501</strain>
    </source>
</reference>
<dbReference type="SUPFAM" id="SSF51735">
    <property type="entry name" value="NAD(P)-binding Rossmann-fold domains"/>
    <property type="match status" value="1"/>
</dbReference>
<comment type="pathway">
    <text evidence="1 6">Carbohydrate biosynthesis; dTDP-L-rhamnose biosynthesis.</text>
</comment>
<dbReference type="EC" id="1.1.1.133" evidence="3 6"/>
<comment type="caution">
    <text evidence="8">The sequence shown here is derived from an EMBL/GenBank/DDBJ whole genome shotgun (WGS) entry which is preliminary data.</text>
</comment>
<evidence type="ECO:0000256" key="5">
    <source>
        <dbReference type="ARBA" id="ARBA00048200"/>
    </source>
</evidence>
<gene>
    <name evidence="8" type="ORF">GCM10009007_13710</name>
</gene>
<comment type="similarity">
    <text evidence="2 6">Belongs to the dTDP-4-dehydrorhamnose reductase family.</text>
</comment>
<dbReference type="Proteomes" id="UP000614287">
    <property type="component" value="Unassembled WGS sequence"/>
</dbReference>
<dbReference type="InterPro" id="IPR029903">
    <property type="entry name" value="RmlD-like-bd"/>
</dbReference>
<dbReference type="Pfam" id="PF04321">
    <property type="entry name" value="RmlD_sub_bind"/>
    <property type="match status" value="1"/>
</dbReference>
<dbReference type="AlphaFoldDB" id="A0A8J3CLJ1"/>
<evidence type="ECO:0000313" key="9">
    <source>
        <dbReference type="Proteomes" id="UP000614287"/>
    </source>
</evidence>
<proteinExistence type="inferred from homology"/>
<name>A0A8J3CLJ1_9BURK</name>
<keyword evidence="6" id="KW-0521">NADP</keyword>
<dbReference type="GO" id="GO:0008831">
    <property type="term" value="F:dTDP-4-dehydrorhamnose reductase activity"/>
    <property type="evidence" value="ECO:0007669"/>
    <property type="project" value="UniProtKB-EC"/>
</dbReference>
<sequence length="304" mass="33154">MDHLPKILITGVNGQVGFELQRSLAPLGQLIPVSRSQLDLADVSAVTALLDKLQPDVIVNPAAYTAVDKAESDQATAHAVNVAAPAAMAQWVKDNNALIVHYSTDYVFDGEKTQAYIEEDGVNPQSVYGATKQQGEAAITDITNRHIILRTSWVFGAYGHNFLKTMLRLAAEREALSIVNDQIGAPTSAALIADVTAHIVRDYLAFGEEFIDECTGIFHLATDGETSWHGYAQYVITLAEQAGMKLKIRATDVKGIPSSDYPTPAKRPANSRLNTEKLKTVFDLQLPKWQDGVSHAFAMIHNQK</sequence>
<evidence type="ECO:0000256" key="4">
    <source>
        <dbReference type="ARBA" id="ARBA00017099"/>
    </source>
</evidence>
<protein>
    <recommendedName>
        <fullName evidence="4 6">dTDP-4-dehydrorhamnose reductase</fullName>
        <ecNumber evidence="3 6">1.1.1.133</ecNumber>
    </recommendedName>
</protein>
<dbReference type="PANTHER" id="PTHR10491">
    <property type="entry name" value="DTDP-4-DEHYDRORHAMNOSE REDUCTASE"/>
    <property type="match status" value="1"/>
</dbReference>
<dbReference type="UniPathway" id="UPA00124"/>
<dbReference type="InterPro" id="IPR036291">
    <property type="entry name" value="NAD(P)-bd_dom_sf"/>
</dbReference>
<feature type="domain" description="RmlD-like substrate binding" evidence="7">
    <location>
        <begin position="6"/>
        <end position="298"/>
    </location>
</feature>
<dbReference type="PANTHER" id="PTHR10491:SF4">
    <property type="entry name" value="METHIONINE ADENOSYLTRANSFERASE 2 SUBUNIT BETA"/>
    <property type="match status" value="1"/>
</dbReference>
<evidence type="ECO:0000256" key="1">
    <source>
        <dbReference type="ARBA" id="ARBA00004781"/>
    </source>
</evidence>
<evidence type="ECO:0000259" key="7">
    <source>
        <dbReference type="Pfam" id="PF04321"/>
    </source>
</evidence>
<reference evidence="8" key="1">
    <citation type="journal article" date="2014" name="Int. J. Syst. Evol. Microbiol.">
        <title>Complete genome sequence of Corynebacterium casei LMG S-19264T (=DSM 44701T), isolated from a smear-ripened cheese.</title>
        <authorList>
            <consortium name="US DOE Joint Genome Institute (JGI-PGF)"/>
            <person name="Walter F."/>
            <person name="Albersmeier A."/>
            <person name="Kalinowski J."/>
            <person name="Ruckert C."/>
        </authorList>
    </citation>
    <scope>NUCLEOTIDE SEQUENCE</scope>
    <source>
        <strain evidence="8">KCTC 32501</strain>
    </source>
</reference>
<comment type="cofactor">
    <cofactor evidence="6">
        <name>Mg(2+)</name>
        <dbReference type="ChEBI" id="CHEBI:18420"/>
    </cofactor>
    <text evidence="6">Binds 1 Mg(2+) ion per monomer.</text>
</comment>
<comment type="function">
    <text evidence="6">Catalyzes the reduction of dTDP-6-deoxy-L-lyxo-4-hexulose to yield dTDP-L-rhamnose.</text>
</comment>
<evidence type="ECO:0000313" key="8">
    <source>
        <dbReference type="EMBL" id="GHA73829.1"/>
    </source>
</evidence>
<dbReference type="EMBL" id="BMZG01000006">
    <property type="protein sequence ID" value="GHA73829.1"/>
    <property type="molecule type" value="Genomic_DNA"/>
</dbReference>
<organism evidence="8 9">
    <name type="scientific">Formosimonas limnophila</name>
    <dbReference type="NCBI Taxonomy" id="1384487"/>
    <lineage>
        <taxon>Bacteria</taxon>
        <taxon>Pseudomonadati</taxon>
        <taxon>Pseudomonadota</taxon>
        <taxon>Betaproteobacteria</taxon>
        <taxon>Burkholderiales</taxon>
        <taxon>Burkholderiaceae</taxon>
        <taxon>Formosimonas</taxon>
    </lineage>
</organism>
<evidence type="ECO:0000256" key="6">
    <source>
        <dbReference type="RuleBase" id="RU364082"/>
    </source>
</evidence>
<dbReference type="Gene3D" id="3.90.25.10">
    <property type="entry name" value="UDP-galactose 4-epimerase, domain 1"/>
    <property type="match status" value="1"/>
</dbReference>
<dbReference type="InterPro" id="IPR005913">
    <property type="entry name" value="dTDP_dehydrorham_reduct"/>
</dbReference>
<dbReference type="Gene3D" id="3.40.50.720">
    <property type="entry name" value="NAD(P)-binding Rossmann-like Domain"/>
    <property type="match status" value="1"/>
</dbReference>
<dbReference type="NCBIfam" id="NF007440">
    <property type="entry name" value="PRK09987.1"/>
    <property type="match status" value="1"/>
</dbReference>
<keyword evidence="6" id="KW-0560">Oxidoreductase</keyword>
<comment type="catalytic activity">
    <reaction evidence="5 6">
        <text>dTDP-beta-L-rhamnose + NADP(+) = dTDP-4-dehydro-beta-L-rhamnose + NADPH + H(+)</text>
        <dbReference type="Rhea" id="RHEA:21796"/>
        <dbReference type="ChEBI" id="CHEBI:15378"/>
        <dbReference type="ChEBI" id="CHEBI:57510"/>
        <dbReference type="ChEBI" id="CHEBI:57783"/>
        <dbReference type="ChEBI" id="CHEBI:58349"/>
        <dbReference type="ChEBI" id="CHEBI:62830"/>
        <dbReference type="EC" id="1.1.1.133"/>
    </reaction>
</comment>
<evidence type="ECO:0000256" key="3">
    <source>
        <dbReference type="ARBA" id="ARBA00012929"/>
    </source>
</evidence>
<accession>A0A8J3CLJ1</accession>
<dbReference type="GO" id="GO:0019305">
    <property type="term" value="P:dTDP-rhamnose biosynthetic process"/>
    <property type="evidence" value="ECO:0007669"/>
    <property type="project" value="UniProtKB-UniPathway"/>
</dbReference>